<evidence type="ECO:0000313" key="2">
    <source>
        <dbReference type="Proteomes" id="UP001204486"/>
    </source>
</evidence>
<sequence length="47" mass="5194">MELCMEKGMNQKALEIAKNMLVMGLSAEQVAKATQLPLDIIMNQNNS</sequence>
<dbReference type="RefSeq" id="WP_254973881.1">
    <property type="nucleotide sequence ID" value="NZ_JANDWK010000013.1"/>
</dbReference>
<name>A0AAW5IQC3_9BACT</name>
<dbReference type="EMBL" id="JANDWN010000015">
    <property type="protein sequence ID" value="MCP9599752.1"/>
    <property type="molecule type" value="Genomic_DNA"/>
</dbReference>
<gene>
    <name evidence="1" type="ORF">NNC55_07260</name>
</gene>
<reference evidence="1" key="1">
    <citation type="submission" date="2022-07" db="EMBL/GenBank/DDBJ databases">
        <title>Prevotella copri.</title>
        <authorList>
            <person name="Yang C."/>
        </authorList>
    </citation>
    <scope>NUCLEOTIDE SEQUENCE</scope>
    <source>
        <strain evidence="1">HF1476</strain>
    </source>
</reference>
<evidence type="ECO:0000313" key="1">
    <source>
        <dbReference type="EMBL" id="MCP9599752.1"/>
    </source>
</evidence>
<organism evidence="1 2">
    <name type="scientific">Segatella copri</name>
    <dbReference type="NCBI Taxonomy" id="165179"/>
    <lineage>
        <taxon>Bacteria</taxon>
        <taxon>Pseudomonadati</taxon>
        <taxon>Bacteroidota</taxon>
        <taxon>Bacteroidia</taxon>
        <taxon>Bacteroidales</taxon>
        <taxon>Prevotellaceae</taxon>
        <taxon>Segatella</taxon>
    </lineage>
</organism>
<dbReference type="Proteomes" id="UP001204486">
    <property type="component" value="Unassembled WGS sequence"/>
</dbReference>
<evidence type="ECO:0008006" key="3">
    <source>
        <dbReference type="Google" id="ProtNLM"/>
    </source>
</evidence>
<proteinExistence type="predicted"/>
<accession>A0AAW5IQC3</accession>
<comment type="caution">
    <text evidence="1">The sequence shown here is derived from an EMBL/GenBank/DDBJ whole genome shotgun (WGS) entry which is preliminary data.</text>
</comment>
<dbReference type="AlphaFoldDB" id="A0AAW5IQC3"/>
<protein>
    <recommendedName>
        <fullName evidence="3">Transposase</fullName>
    </recommendedName>
</protein>